<feature type="region of interest" description="Disordered" evidence="1">
    <location>
        <begin position="96"/>
        <end position="133"/>
    </location>
</feature>
<evidence type="ECO:0000256" key="1">
    <source>
        <dbReference type="SAM" id="MobiDB-lite"/>
    </source>
</evidence>
<dbReference type="PANTHER" id="PTHR33710">
    <property type="entry name" value="BNAC02G09200D PROTEIN"/>
    <property type="match status" value="1"/>
</dbReference>
<sequence>MLAKIQDSMASPTAVGEQGEKAQSSDHPRSPDEIDNMKRSKKKIRKEEGSFSGVESRALREEEWMNEEKLEQHQDIKRMSYRDSVRGGQRTLDFEKVAARNDDQEEGLEPELELTETSSSEAEDETYEEGHNGITVEKDDLDRLNFTLHDKEWKRLSRPFRKSLIIKLLGKTVGFKFLLRKVNQLWGQTGEVELIDLGNDYFLAKFNTYTDQDFALTGGPWVILDHYLVIRPQDVLEELNRKIRNRIKRKKSDAISGSRFTVLNNDDDVEPEGNMEPEPQEIPINNKEEEKWEVSDHNPIFVDKSSQNVEVEEEPEPMILRTPTKPKGTQARSNEARMDVDNRADMGVSPINGKKSVSKQQKYETGGKPGSTSNTNRKEKPPDTSRKKNIQQKDQNAIIFWNCRGAAGKKFALAFKEIKRIHKPDAVFLFETRCSGLKAANTIKNLAFSHNELNEARGFMGGIWALWSQNINGTWDINEIADVTEQKGGSSPNSQRCRNFQNWINDCNLIDLKPSGLFFTWEGPKRPGQQKLYKRLDRVLCSASWRTTFVDASTKSITKIHSDHHPILVTSEDGNNNPGNRPFRFEECWMEHEVLKQFIKDNWQIDMEHHTMLDQLAAKLKNWNRNVFENIIQRKNRIMRRLHGIQEALDRKYNLFLSDLNKTLVKELEMVLDQEEVLWFQKARCQWIRDGDRNTSYYHTKAISRRRRNTILMLKNNDGNWTDEIEELKVTILEFFKSLFTEEKHQRHFNTEILNWPQIESHTWNAINVPFEDEEIRRAIFNIGRSKAPGSDGFTAGFYQQNCDIVSGSVLKDLKKLGDILEQISFTGEQPT</sequence>
<dbReference type="PANTHER" id="PTHR33710:SF64">
    <property type="entry name" value="ENDONUCLEASE_EXONUCLEASE_PHOSPHATASE DOMAIN-CONTAINING PROTEIN"/>
    <property type="match status" value="1"/>
</dbReference>
<reference evidence="3" key="1">
    <citation type="submission" date="2020-09" db="EMBL/GenBank/DDBJ databases">
        <title>Genome-Enabled Discovery of Anthraquinone Biosynthesis in Senna tora.</title>
        <authorList>
            <person name="Kang S.-H."/>
            <person name="Pandey R.P."/>
            <person name="Lee C.-M."/>
            <person name="Sim J.-S."/>
            <person name="Jeong J.-T."/>
            <person name="Choi B.-S."/>
            <person name="Jung M."/>
            <person name="Ginzburg D."/>
            <person name="Zhao K."/>
            <person name="Won S.Y."/>
            <person name="Oh T.-J."/>
            <person name="Yu Y."/>
            <person name="Kim N.-H."/>
            <person name="Lee O.R."/>
            <person name="Lee T.-H."/>
            <person name="Bashyal P."/>
            <person name="Kim T.-S."/>
            <person name="Lee W.-H."/>
            <person name="Kawkins C."/>
            <person name="Kim C.-K."/>
            <person name="Kim J.S."/>
            <person name="Ahn B.O."/>
            <person name="Rhee S.Y."/>
            <person name="Sohng J.K."/>
        </authorList>
    </citation>
    <scope>NUCLEOTIDE SEQUENCE</scope>
    <source>
        <tissue evidence="3">Leaf</tissue>
    </source>
</reference>
<dbReference type="Pfam" id="PF14111">
    <property type="entry name" value="DUF4283"/>
    <property type="match status" value="1"/>
</dbReference>
<dbReference type="Proteomes" id="UP000634136">
    <property type="component" value="Unassembled WGS sequence"/>
</dbReference>
<name>A0A834T345_9FABA</name>
<accession>A0A834T345</accession>
<feature type="domain" description="DUF4283" evidence="2">
    <location>
        <begin position="160"/>
        <end position="231"/>
    </location>
</feature>
<feature type="compositionally biased region" description="Basic and acidic residues" evidence="1">
    <location>
        <begin position="57"/>
        <end position="75"/>
    </location>
</feature>
<dbReference type="InterPro" id="IPR036691">
    <property type="entry name" value="Endo/exonu/phosph_ase_sf"/>
</dbReference>
<dbReference type="EMBL" id="JAAIUW010000009">
    <property type="protein sequence ID" value="KAF7815483.1"/>
    <property type="molecule type" value="Genomic_DNA"/>
</dbReference>
<evidence type="ECO:0000313" key="3">
    <source>
        <dbReference type="EMBL" id="KAF7815483.1"/>
    </source>
</evidence>
<dbReference type="Gene3D" id="3.60.10.10">
    <property type="entry name" value="Endonuclease/exonuclease/phosphatase"/>
    <property type="match status" value="1"/>
</dbReference>
<feature type="region of interest" description="Disordered" evidence="1">
    <location>
        <begin position="302"/>
        <end position="391"/>
    </location>
</feature>
<keyword evidence="4" id="KW-1185">Reference proteome</keyword>
<organism evidence="3 4">
    <name type="scientific">Senna tora</name>
    <dbReference type="NCBI Taxonomy" id="362788"/>
    <lineage>
        <taxon>Eukaryota</taxon>
        <taxon>Viridiplantae</taxon>
        <taxon>Streptophyta</taxon>
        <taxon>Embryophyta</taxon>
        <taxon>Tracheophyta</taxon>
        <taxon>Spermatophyta</taxon>
        <taxon>Magnoliopsida</taxon>
        <taxon>eudicotyledons</taxon>
        <taxon>Gunneridae</taxon>
        <taxon>Pentapetalae</taxon>
        <taxon>rosids</taxon>
        <taxon>fabids</taxon>
        <taxon>Fabales</taxon>
        <taxon>Fabaceae</taxon>
        <taxon>Caesalpinioideae</taxon>
        <taxon>Cassia clade</taxon>
        <taxon>Senna</taxon>
    </lineage>
</organism>
<dbReference type="OrthoDB" id="1428983at2759"/>
<proteinExistence type="predicted"/>
<protein>
    <submittedName>
        <fullName evidence="3">Ribonuclease H</fullName>
    </submittedName>
</protein>
<feature type="region of interest" description="Disordered" evidence="1">
    <location>
        <begin position="1"/>
        <end position="75"/>
    </location>
</feature>
<dbReference type="InterPro" id="IPR025558">
    <property type="entry name" value="DUF4283"/>
</dbReference>
<feature type="compositionally biased region" description="Basic and acidic residues" evidence="1">
    <location>
        <begin position="334"/>
        <end position="344"/>
    </location>
</feature>
<evidence type="ECO:0000313" key="4">
    <source>
        <dbReference type="Proteomes" id="UP000634136"/>
    </source>
</evidence>
<evidence type="ECO:0000259" key="2">
    <source>
        <dbReference type="Pfam" id="PF14111"/>
    </source>
</evidence>
<comment type="caution">
    <text evidence="3">The sequence shown here is derived from an EMBL/GenBank/DDBJ whole genome shotgun (WGS) entry which is preliminary data.</text>
</comment>
<gene>
    <name evidence="3" type="ORF">G2W53_029452</name>
</gene>
<feature type="compositionally biased region" description="Basic and acidic residues" evidence="1">
    <location>
        <begin position="18"/>
        <end position="38"/>
    </location>
</feature>
<dbReference type="AlphaFoldDB" id="A0A834T345"/>
<feature type="compositionally biased region" description="Acidic residues" evidence="1">
    <location>
        <begin position="103"/>
        <end position="114"/>
    </location>
</feature>
<feature type="compositionally biased region" description="Acidic residues" evidence="1">
    <location>
        <begin position="265"/>
        <end position="279"/>
    </location>
</feature>
<dbReference type="SUPFAM" id="SSF56219">
    <property type="entry name" value="DNase I-like"/>
    <property type="match status" value="1"/>
</dbReference>
<feature type="compositionally biased region" description="Basic and acidic residues" evidence="1">
    <location>
        <begin position="376"/>
        <end position="386"/>
    </location>
</feature>
<feature type="region of interest" description="Disordered" evidence="1">
    <location>
        <begin position="263"/>
        <end position="285"/>
    </location>
</feature>